<keyword evidence="1" id="KW-0805">Transcription regulation</keyword>
<evidence type="ECO:0000256" key="3">
    <source>
        <dbReference type="ARBA" id="ARBA00023163"/>
    </source>
</evidence>
<sequence length="132" mass="15091">MTNEQTRLSKENCLKRIAAVRDALYAVSGKWKLPIVVALSEGPLRFKELQRALEDVTPRVLSKELKELELNGFIERREYDTSPATVTYALTPYSDTLKQVTKSLGDWGLQHREYLMEKSRELSPAQSDSLHP</sequence>
<dbReference type="EMBL" id="VLLG01000004">
    <property type="protein sequence ID" value="TWI86786.1"/>
    <property type="molecule type" value="Genomic_DNA"/>
</dbReference>
<gene>
    <name evidence="5" type="ORF">LX66_4050</name>
</gene>
<dbReference type="PROSITE" id="PS51118">
    <property type="entry name" value="HTH_HXLR"/>
    <property type="match status" value="1"/>
</dbReference>
<dbReference type="Pfam" id="PF01638">
    <property type="entry name" value="HxlR"/>
    <property type="match status" value="1"/>
</dbReference>
<evidence type="ECO:0000259" key="4">
    <source>
        <dbReference type="PROSITE" id="PS51118"/>
    </source>
</evidence>
<dbReference type="RefSeq" id="WP_145716860.1">
    <property type="nucleotide sequence ID" value="NZ_BAAAFY010000004.1"/>
</dbReference>
<keyword evidence="2" id="KW-0238">DNA-binding</keyword>
<dbReference type="AlphaFoldDB" id="A0A562T1B6"/>
<organism evidence="5 6">
    <name type="scientific">Chitinophaga japonensis</name>
    <name type="common">Flexibacter japonensis</name>
    <dbReference type="NCBI Taxonomy" id="104662"/>
    <lineage>
        <taxon>Bacteria</taxon>
        <taxon>Pseudomonadati</taxon>
        <taxon>Bacteroidota</taxon>
        <taxon>Chitinophagia</taxon>
        <taxon>Chitinophagales</taxon>
        <taxon>Chitinophagaceae</taxon>
        <taxon>Chitinophaga</taxon>
    </lineage>
</organism>
<dbReference type="GO" id="GO:0003677">
    <property type="term" value="F:DNA binding"/>
    <property type="evidence" value="ECO:0007669"/>
    <property type="project" value="UniProtKB-KW"/>
</dbReference>
<evidence type="ECO:0000256" key="2">
    <source>
        <dbReference type="ARBA" id="ARBA00023125"/>
    </source>
</evidence>
<comment type="caution">
    <text evidence="5">The sequence shown here is derived from an EMBL/GenBank/DDBJ whole genome shotgun (WGS) entry which is preliminary data.</text>
</comment>
<dbReference type="OrthoDB" id="2619345at2"/>
<evidence type="ECO:0000256" key="1">
    <source>
        <dbReference type="ARBA" id="ARBA00023015"/>
    </source>
</evidence>
<name>A0A562T1B6_CHIJA</name>
<dbReference type="InterPro" id="IPR036390">
    <property type="entry name" value="WH_DNA-bd_sf"/>
</dbReference>
<dbReference type="InterPro" id="IPR036388">
    <property type="entry name" value="WH-like_DNA-bd_sf"/>
</dbReference>
<dbReference type="Proteomes" id="UP000316778">
    <property type="component" value="Unassembled WGS sequence"/>
</dbReference>
<keyword evidence="6" id="KW-1185">Reference proteome</keyword>
<dbReference type="SUPFAM" id="SSF46785">
    <property type="entry name" value="Winged helix' DNA-binding domain"/>
    <property type="match status" value="1"/>
</dbReference>
<dbReference type="InterPro" id="IPR002577">
    <property type="entry name" value="HTH_HxlR"/>
</dbReference>
<accession>A0A562T1B6</accession>
<dbReference type="PANTHER" id="PTHR33204:SF18">
    <property type="entry name" value="TRANSCRIPTIONAL REGULATORY PROTEIN"/>
    <property type="match status" value="1"/>
</dbReference>
<protein>
    <submittedName>
        <fullName evidence="5">HxlR family transcriptional regulator</fullName>
    </submittedName>
</protein>
<proteinExistence type="predicted"/>
<dbReference type="Gene3D" id="1.10.10.10">
    <property type="entry name" value="Winged helix-like DNA-binding domain superfamily/Winged helix DNA-binding domain"/>
    <property type="match status" value="1"/>
</dbReference>
<dbReference type="PANTHER" id="PTHR33204">
    <property type="entry name" value="TRANSCRIPTIONAL REGULATOR, MARR FAMILY"/>
    <property type="match status" value="1"/>
</dbReference>
<evidence type="ECO:0000313" key="6">
    <source>
        <dbReference type="Proteomes" id="UP000316778"/>
    </source>
</evidence>
<reference evidence="5 6" key="1">
    <citation type="journal article" date="2013" name="Stand. Genomic Sci.">
        <title>Genomic Encyclopedia of Type Strains, Phase I: The one thousand microbial genomes (KMG-I) project.</title>
        <authorList>
            <person name="Kyrpides N.C."/>
            <person name="Woyke T."/>
            <person name="Eisen J.A."/>
            <person name="Garrity G."/>
            <person name="Lilburn T.G."/>
            <person name="Beck B.J."/>
            <person name="Whitman W.B."/>
            <person name="Hugenholtz P."/>
            <person name="Klenk H.P."/>
        </authorList>
    </citation>
    <scope>NUCLEOTIDE SEQUENCE [LARGE SCALE GENOMIC DNA]</scope>
    <source>
        <strain evidence="5 6">DSM 13484</strain>
    </source>
</reference>
<feature type="domain" description="HTH hxlR-type" evidence="4">
    <location>
        <begin position="13"/>
        <end position="116"/>
    </location>
</feature>
<evidence type="ECO:0000313" key="5">
    <source>
        <dbReference type="EMBL" id="TWI86786.1"/>
    </source>
</evidence>
<keyword evidence="3" id="KW-0804">Transcription</keyword>